<dbReference type="InterPro" id="IPR003594">
    <property type="entry name" value="HATPase_dom"/>
</dbReference>
<dbReference type="SUPFAM" id="SSF55874">
    <property type="entry name" value="ATPase domain of HSP90 chaperone/DNA topoisomerase II/histidine kinase"/>
    <property type="match status" value="1"/>
</dbReference>
<evidence type="ECO:0000256" key="9">
    <source>
        <dbReference type="ARBA" id="ARBA00022840"/>
    </source>
</evidence>
<dbReference type="Pfam" id="PF00672">
    <property type="entry name" value="HAMP"/>
    <property type="match status" value="1"/>
</dbReference>
<feature type="domain" description="HAMP" evidence="15">
    <location>
        <begin position="187"/>
        <end position="239"/>
    </location>
</feature>
<keyword evidence="13" id="KW-0812">Transmembrane</keyword>
<evidence type="ECO:0000256" key="7">
    <source>
        <dbReference type="ARBA" id="ARBA00022741"/>
    </source>
</evidence>
<comment type="subcellular location">
    <subcellularLocation>
        <location evidence="2">Cell membrane</location>
        <topology evidence="2">Multi-pass membrane protein</topology>
    </subcellularLocation>
</comment>
<name>A0ABY4RGJ6_9BACL</name>
<dbReference type="InterPro" id="IPR050351">
    <property type="entry name" value="BphY/WalK/GraS-like"/>
</dbReference>
<dbReference type="InterPro" id="IPR036097">
    <property type="entry name" value="HisK_dim/P_sf"/>
</dbReference>
<keyword evidence="8" id="KW-0418">Kinase</keyword>
<dbReference type="InterPro" id="IPR036890">
    <property type="entry name" value="HATPase_C_sf"/>
</dbReference>
<dbReference type="SMART" id="SM00304">
    <property type="entry name" value="HAMP"/>
    <property type="match status" value="1"/>
</dbReference>
<organism evidence="16 17">
    <name type="scientific">Paenibacillus konkukensis</name>
    <dbReference type="NCBI Taxonomy" id="2020716"/>
    <lineage>
        <taxon>Bacteria</taxon>
        <taxon>Bacillati</taxon>
        <taxon>Bacillota</taxon>
        <taxon>Bacilli</taxon>
        <taxon>Bacillales</taxon>
        <taxon>Paenibacillaceae</taxon>
        <taxon>Paenibacillus</taxon>
    </lineage>
</organism>
<evidence type="ECO:0000256" key="3">
    <source>
        <dbReference type="ARBA" id="ARBA00012438"/>
    </source>
</evidence>
<dbReference type="PANTHER" id="PTHR45453:SF3">
    <property type="entry name" value="HISTIDINE KINASE"/>
    <property type="match status" value="1"/>
</dbReference>
<reference evidence="16" key="1">
    <citation type="submission" date="2018-02" db="EMBL/GenBank/DDBJ databases">
        <authorList>
            <person name="Kim S.-K."/>
            <person name="Jung H.-I."/>
            <person name="Lee S.-W."/>
        </authorList>
    </citation>
    <scope>NUCLEOTIDE SEQUENCE</scope>
    <source>
        <strain evidence="16">SK3146</strain>
    </source>
</reference>
<dbReference type="CDD" id="cd00082">
    <property type="entry name" value="HisKA"/>
    <property type="match status" value="1"/>
</dbReference>
<dbReference type="SUPFAM" id="SSF158472">
    <property type="entry name" value="HAMP domain-like"/>
    <property type="match status" value="1"/>
</dbReference>
<dbReference type="SUPFAM" id="SSF47384">
    <property type="entry name" value="Homodimeric domain of signal transducing histidine kinase"/>
    <property type="match status" value="1"/>
</dbReference>
<evidence type="ECO:0000259" key="15">
    <source>
        <dbReference type="PROSITE" id="PS50885"/>
    </source>
</evidence>
<keyword evidence="13" id="KW-1133">Transmembrane helix</keyword>
<evidence type="ECO:0000256" key="12">
    <source>
        <dbReference type="SAM" id="Coils"/>
    </source>
</evidence>
<dbReference type="InterPro" id="IPR003661">
    <property type="entry name" value="HisK_dim/P_dom"/>
</dbReference>
<evidence type="ECO:0000256" key="10">
    <source>
        <dbReference type="ARBA" id="ARBA00023012"/>
    </source>
</evidence>
<evidence type="ECO:0000256" key="6">
    <source>
        <dbReference type="ARBA" id="ARBA00022679"/>
    </source>
</evidence>
<evidence type="ECO:0000256" key="2">
    <source>
        <dbReference type="ARBA" id="ARBA00004651"/>
    </source>
</evidence>
<dbReference type="GO" id="GO:0004673">
    <property type="term" value="F:protein histidine kinase activity"/>
    <property type="evidence" value="ECO:0007669"/>
    <property type="project" value="UniProtKB-EC"/>
</dbReference>
<evidence type="ECO:0000256" key="1">
    <source>
        <dbReference type="ARBA" id="ARBA00000085"/>
    </source>
</evidence>
<feature type="transmembrane region" description="Helical" evidence="13">
    <location>
        <begin position="162"/>
        <end position="185"/>
    </location>
</feature>
<feature type="coiled-coil region" evidence="12">
    <location>
        <begin position="224"/>
        <end position="261"/>
    </location>
</feature>
<dbReference type="PANTHER" id="PTHR45453">
    <property type="entry name" value="PHOSPHATE REGULON SENSOR PROTEIN PHOR"/>
    <property type="match status" value="1"/>
</dbReference>
<evidence type="ECO:0000256" key="11">
    <source>
        <dbReference type="ARBA" id="ARBA00023136"/>
    </source>
</evidence>
<dbReference type="EC" id="2.7.13.3" evidence="3"/>
<evidence type="ECO:0000259" key="14">
    <source>
        <dbReference type="PROSITE" id="PS50109"/>
    </source>
</evidence>
<dbReference type="PROSITE" id="PS50109">
    <property type="entry name" value="HIS_KIN"/>
    <property type="match status" value="1"/>
</dbReference>
<dbReference type="EMBL" id="CP027059">
    <property type="protein sequence ID" value="UQZ81270.1"/>
    <property type="molecule type" value="Genomic_DNA"/>
</dbReference>
<evidence type="ECO:0000313" key="16">
    <source>
        <dbReference type="EMBL" id="UQZ81270.1"/>
    </source>
</evidence>
<protein>
    <recommendedName>
        <fullName evidence="3">histidine kinase</fullName>
        <ecNumber evidence="3">2.7.13.3</ecNumber>
    </recommendedName>
</protein>
<dbReference type="Pfam" id="PF00512">
    <property type="entry name" value="HisKA"/>
    <property type="match status" value="1"/>
</dbReference>
<dbReference type="Gene3D" id="6.10.340.10">
    <property type="match status" value="1"/>
</dbReference>
<dbReference type="InterPro" id="IPR003660">
    <property type="entry name" value="HAMP_dom"/>
</dbReference>
<feature type="transmembrane region" description="Helical" evidence="13">
    <location>
        <begin position="21"/>
        <end position="42"/>
    </location>
</feature>
<dbReference type="InterPro" id="IPR004358">
    <property type="entry name" value="Sig_transdc_His_kin-like_C"/>
</dbReference>
<keyword evidence="4" id="KW-1003">Cell membrane</keyword>
<dbReference type="Gene3D" id="1.10.287.130">
    <property type="match status" value="1"/>
</dbReference>
<dbReference type="InterPro" id="IPR005467">
    <property type="entry name" value="His_kinase_dom"/>
</dbReference>
<dbReference type="SMART" id="SM00388">
    <property type="entry name" value="HisKA"/>
    <property type="match status" value="1"/>
</dbReference>
<keyword evidence="6 16" id="KW-0808">Transferase</keyword>
<dbReference type="Pfam" id="PF02518">
    <property type="entry name" value="HATPase_c"/>
    <property type="match status" value="1"/>
</dbReference>
<feature type="domain" description="Histidine kinase" evidence="14">
    <location>
        <begin position="268"/>
        <end position="483"/>
    </location>
</feature>
<keyword evidence="11 13" id="KW-0472">Membrane</keyword>
<gene>
    <name evidence="16" type="primary">phoR_3</name>
    <name evidence="16" type="ORF">SK3146_00426</name>
</gene>
<sequence>MNRLRRKSKGITFKTSLFTSGLLIGSTVVIFILFYFLLPGYYHQYKIKTLNEALDELIRLSEHETFHEAQRQLDLFTQEHNVWMGVQDENGRLVYVPSVFVRHDEAASEDAQGMQNMPLRKIQLDTPIENMYAVSKPISFQDARYTLMVNATLQPIDEASRAILLFAPDVLLLVLLVSIAGAAVYSRWLTRPLLNMNRAAKSMANLDFTGALQIHSEDEIGELSRSLNRLSQNLQDAMEGLRQANAQLNTEIHKVRQLEEKRKEWIATISHELKTPITTVTGQLEGMIHRIGAFQDRDKYLHRSHEVMMDMQKLVQELLDSSRMESSDFRPEWETVDLSDVVRDSLRRLDYMAADKRITIVSETAGSPKIRADRNLLQKAVTNVIRNAIQYSPAGEQVKIRTESDPRHVMLQVWNAGTAIAEDQLEEIFQPFHRIERSRNRGTGGSGLGLYIVKQILEAHRASYAVTNADGGILFTIRFPREDL</sequence>
<evidence type="ECO:0000256" key="13">
    <source>
        <dbReference type="SAM" id="Phobius"/>
    </source>
</evidence>
<keyword evidence="5" id="KW-0597">Phosphoprotein</keyword>
<dbReference type="RefSeq" id="WP_249863514.1">
    <property type="nucleotide sequence ID" value="NZ_CP027059.1"/>
</dbReference>
<dbReference type="CDD" id="cd06225">
    <property type="entry name" value="HAMP"/>
    <property type="match status" value="1"/>
</dbReference>
<proteinExistence type="predicted"/>
<dbReference type="PRINTS" id="PR00344">
    <property type="entry name" value="BCTRLSENSOR"/>
</dbReference>
<dbReference type="Proteomes" id="UP001057134">
    <property type="component" value="Chromosome"/>
</dbReference>
<dbReference type="PROSITE" id="PS50885">
    <property type="entry name" value="HAMP"/>
    <property type="match status" value="1"/>
</dbReference>
<evidence type="ECO:0000313" key="17">
    <source>
        <dbReference type="Proteomes" id="UP001057134"/>
    </source>
</evidence>
<accession>A0ABY4RGJ6</accession>
<dbReference type="Gene3D" id="3.30.565.10">
    <property type="entry name" value="Histidine kinase-like ATPase, C-terminal domain"/>
    <property type="match status" value="1"/>
</dbReference>
<dbReference type="SMART" id="SM00387">
    <property type="entry name" value="HATPase_c"/>
    <property type="match status" value="1"/>
</dbReference>
<comment type="catalytic activity">
    <reaction evidence="1">
        <text>ATP + protein L-histidine = ADP + protein N-phospho-L-histidine.</text>
        <dbReference type="EC" id="2.7.13.3"/>
    </reaction>
</comment>
<evidence type="ECO:0000256" key="8">
    <source>
        <dbReference type="ARBA" id="ARBA00022777"/>
    </source>
</evidence>
<keyword evidence="7" id="KW-0547">Nucleotide-binding</keyword>
<keyword evidence="12" id="KW-0175">Coiled coil</keyword>
<evidence type="ECO:0000256" key="4">
    <source>
        <dbReference type="ARBA" id="ARBA00022475"/>
    </source>
</evidence>
<reference evidence="16" key="2">
    <citation type="journal article" date="2021" name="J Anim Sci Technol">
        <title>Complete genome sequence of Paenibacillus konkukensis sp. nov. SK3146 as a potential probiotic strain.</title>
        <authorList>
            <person name="Jung H.I."/>
            <person name="Park S."/>
            <person name="Niu K.M."/>
            <person name="Lee S.W."/>
            <person name="Kothari D."/>
            <person name="Yi K.J."/>
            <person name="Kim S.K."/>
        </authorList>
    </citation>
    <scope>NUCLEOTIDE SEQUENCE</scope>
    <source>
        <strain evidence="16">SK3146</strain>
    </source>
</reference>
<keyword evidence="9" id="KW-0067">ATP-binding</keyword>
<keyword evidence="10" id="KW-0902">Two-component regulatory system</keyword>
<keyword evidence="17" id="KW-1185">Reference proteome</keyword>
<evidence type="ECO:0000256" key="5">
    <source>
        <dbReference type="ARBA" id="ARBA00022553"/>
    </source>
</evidence>